<dbReference type="Pfam" id="PF05721">
    <property type="entry name" value="PhyH"/>
    <property type="match status" value="1"/>
</dbReference>
<comment type="cofactor">
    <cofactor evidence="1">
        <name>Fe(2+)</name>
        <dbReference type="ChEBI" id="CHEBI:29033"/>
    </cofactor>
</comment>
<evidence type="ECO:0000313" key="2">
    <source>
        <dbReference type="EMBL" id="MFH6985657.1"/>
    </source>
</evidence>
<evidence type="ECO:0000256" key="1">
    <source>
        <dbReference type="ARBA" id="ARBA00001954"/>
    </source>
</evidence>
<proteinExistence type="predicted"/>
<dbReference type="PANTHER" id="PTHR20883">
    <property type="entry name" value="PHYTANOYL-COA DIOXYGENASE DOMAIN CONTAINING 1"/>
    <property type="match status" value="1"/>
</dbReference>
<comment type="caution">
    <text evidence="2">The sequence shown here is derived from an EMBL/GenBank/DDBJ whole genome shotgun (WGS) entry which is preliminary data.</text>
</comment>
<dbReference type="GO" id="GO:0051213">
    <property type="term" value="F:dioxygenase activity"/>
    <property type="evidence" value="ECO:0007669"/>
    <property type="project" value="UniProtKB-KW"/>
</dbReference>
<keyword evidence="2" id="KW-0560">Oxidoreductase</keyword>
<dbReference type="RefSeq" id="WP_395419069.1">
    <property type="nucleotide sequence ID" value="NZ_JBIPKE010000020.1"/>
</dbReference>
<sequence>MEAAIKPPVFLNADIQHSFEESGFVKLPLLEDQEVQHLVKFADEVLHQPRPVIGFAEKLSYYISIFDNNADHKLTVNNLIGQLVQSKLSNILVDYETFYSNFMIKYPNNGFLECHQDFNLVDESIYTAFNLWCPLIDTHEQNGGLSFIPGSHKITNLYRGPNMPFSFTTYNDQLIKKGIPLPVKAGECVIFDHKTIHFSTPNQSNQIRYAIQSVLKPMEAESLLYLYDSHREQAIAKKITTQFTIESGFWSEKTAELPTLHTRPYANPQLQDDVQALIRG</sequence>
<protein>
    <submittedName>
        <fullName evidence="2">Phytanoyl-CoA dioxygenase family protein</fullName>
    </submittedName>
</protein>
<dbReference type="Proteomes" id="UP001610063">
    <property type="component" value="Unassembled WGS sequence"/>
</dbReference>
<evidence type="ECO:0000313" key="3">
    <source>
        <dbReference type="Proteomes" id="UP001610063"/>
    </source>
</evidence>
<keyword evidence="2" id="KW-0223">Dioxygenase</keyword>
<dbReference type="EMBL" id="JBIPKE010000020">
    <property type="protein sequence ID" value="MFH6985657.1"/>
    <property type="molecule type" value="Genomic_DNA"/>
</dbReference>
<name>A0ABW7NE83_9BACT</name>
<dbReference type="SUPFAM" id="SSF51197">
    <property type="entry name" value="Clavaminate synthase-like"/>
    <property type="match status" value="1"/>
</dbReference>
<organism evidence="2 3">
    <name type="scientific">Marinoscillum luteum</name>
    <dbReference type="NCBI Taxonomy" id="861051"/>
    <lineage>
        <taxon>Bacteria</taxon>
        <taxon>Pseudomonadati</taxon>
        <taxon>Bacteroidota</taxon>
        <taxon>Cytophagia</taxon>
        <taxon>Cytophagales</taxon>
        <taxon>Reichenbachiellaceae</taxon>
        <taxon>Marinoscillum</taxon>
    </lineage>
</organism>
<keyword evidence="3" id="KW-1185">Reference proteome</keyword>
<dbReference type="InterPro" id="IPR008775">
    <property type="entry name" value="Phytyl_CoA_dOase-like"/>
</dbReference>
<gene>
    <name evidence="2" type="ORF">ACHKAR_19550</name>
</gene>
<reference evidence="2 3" key="1">
    <citation type="journal article" date="2013" name="Int. J. Syst. Evol. Microbiol.">
        <title>Marinoscillum luteum sp. nov., isolated from marine sediment.</title>
        <authorList>
            <person name="Cha I.T."/>
            <person name="Park S.J."/>
            <person name="Kim S.J."/>
            <person name="Kim J.G."/>
            <person name="Jung M.Y."/>
            <person name="Shin K.S."/>
            <person name="Kwon K.K."/>
            <person name="Yang S.H."/>
            <person name="Seo Y.S."/>
            <person name="Rhee S.K."/>
        </authorList>
    </citation>
    <scope>NUCLEOTIDE SEQUENCE [LARGE SCALE GENOMIC DNA]</scope>
    <source>
        <strain evidence="2 3">KCTC 23939</strain>
    </source>
</reference>
<accession>A0ABW7NE83</accession>
<dbReference type="PANTHER" id="PTHR20883:SF48">
    <property type="entry name" value="ECTOINE DIOXYGENASE"/>
    <property type="match status" value="1"/>
</dbReference>
<dbReference type="Gene3D" id="2.60.120.620">
    <property type="entry name" value="q2cbj1_9rhob like domain"/>
    <property type="match status" value="1"/>
</dbReference>